<evidence type="ECO:0000256" key="2">
    <source>
        <dbReference type="ARBA" id="ARBA00022771"/>
    </source>
</evidence>
<dbReference type="GO" id="GO:0043161">
    <property type="term" value="P:proteasome-mediated ubiquitin-dependent protein catabolic process"/>
    <property type="evidence" value="ECO:0007669"/>
    <property type="project" value="TreeGrafter"/>
</dbReference>
<dbReference type="Proteomes" id="UP000410492">
    <property type="component" value="Unassembled WGS sequence"/>
</dbReference>
<evidence type="ECO:0000259" key="5">
    <source>
        <dbReference type="PROSITE" id="PS50089"/>
    </source>
</evidence>
<evidence type="ECO:0000256" key="3">
    <source>
        <dbReference type="ARBA" id="ARBA00022833"/>
    </source>
</evidence>
<sequence>MTEALTEKNFSSSQVLQTKCGECKLVCSVAPVSEQAGSFYCGRCRPEGIPNRPFEKAAKKVIFPCVFGCGFHSFGKDALEHEVYCMNRTVVCPFVNCTSTNTLQDLYKHIIGCHRAYVYDQETPKIHHSLHASSKAVGLNCIKVDEFVLLFFVRLYRKADIVNFEYNVCLVWPQNFERLRFHNMQLRLEIEVPQSDSKVIKLIQCKNIGNYYDRSHCVNCLLRSCDKILHEEFNLLLHNIPFHVKGNSEVDVLYTVQECKERAVFVKVPDGLECPVCMDYMTNEIYLCDAGHSFCARCNRFQVKRICPICRHEMNDVRNFTMEELTKQIKVPCRNVLIGCKFVALAADVLQHELLCRHDLYLKPSDFGWS</sequence>
<dbReference type="InterPro" id="IPR004162">
    <property type="entry name" value="SINA-like_animal"/>
</dbReference>
<evidence type="ECO:0000256" key="1">
    <source>
        <dbReference type="ARBA" id="ARBA00022723"/>
    </source>
</evidence>
<keyword evidence="7" id="KW-1185">Reference proteome</keyword>
<dbReference type="OrthoDB" id="4788989at2759"/>
<dbReference type="InterPro" id="IPR013083">
    <property type="entry name" value="Znf_RING/FYVE/PHD"/>
</dbReference>
<keyword evidence="1" id="KW-0479">Metal-binding</keyword>
<dbReference type="InterPro" id="IPR001841">
    <property type="entry name" value="Znf_RING"/>
</dbReference>
<keyword evidence="2 4" id="KW-0863">Zinc-finger</keyword>
<dbReference type="Pfam" id="PF21362">
    <property type="entry name" value="Sina_RING"/>
    <property type="match status" value="1"/>
</dbReference>
<reference evidence="6 7" key="1">
    <citation type="submission" date="2019-01" db="EMBL/GenBank/DDBJ databases">
        <authorList>
            <person name="Sayadi A."/>
        </authorList>
    </citation>
    <scope>NUCLEOTIDE SEQUENCE [LARGE SCALE GENOMIC DNA]</scope>
</reference>
<proteinExistence type="predicted"/>
<gene>
    <name evidence="6" type="ORF">CALMAC_LOCUS6035</name>
</gene>
<dbReference type="GO" id="GO:0005737">
    <property type="term" value="C:cytoplasm"/>
    <property type="evidence" value="ECO:0007669"/>
    <property type="project" value="TreeGrafter"/>
</dbReference>
<name>A0A653C3W6_CALMS</name>
<dbReference type="GO" id="GO:0031624">
    <property type="term" value="F:ubiquitin conjugating enzyme binding"/>
    <property type="evidence" value="ECO:0007669"/>
    <property type="project" value="TreeGrafter"/>
</dbReference>
<dbReference type="GO" id="GO:0061630">
    <property type="term" value="F:ubiquitin protein ligase activity"/>
    <property type="evidence" value="ECO:0007669"/>
    <property type="project" value="TreeGrafter"/>
</dbReference>
<dbReference type="GO" id="GO:0008270">
    <property type="term" value="F:zinc ion binding"/>
    <property type="evidence" value="ECO:0007669"/>
    <property type="project" value="UniProtKB-KW"/>
</dbReference>
<dbReference type="SUPFAM" id="SSF49599">
    <property type="entry name" value="TRAF domain-like"/>
    <property type="match status" value="1"/>
</dbReference>
<protein>
    <recommendedName>
        <fullName evidence="5">RING-type domain-containing protein</fullName>
    </recommendedName>
</protein>
<evidence type="ECO:0000313" key="7">
    <source>
        <dbReference type="Proteomes" id="UP000410492"/>
    </source>
</evidence>
<dbReference type="Gene3D" id="3.30.40.10">
    <property type="entry name" value="Zinc/RING finger domain, C3HC4 (zinc finger)"/>
    <property type="match status" value="2"/>
</dbReference>
<dbReference type="InterPro" id="IPR049548">
    <property type="entry name" value="Sina-like_RING"/>
</dbReference>
<dbReference type="AlphaFoldDB" id="A0A653C3W6"/>
<keyword evidence="3" id="KW-0862">Zinc</keyword>
<evidence type="ECO:0000313" key="6">
    <source>
        <dbReference type="EMBL" id="VEN42616.1"/>
    </source>
</evidence>
<dbReference type="EMBL" id="CAACVG010006928">
    <property type="protein sequence ID" value="VEN42616.1"/>
    <property type="molecule type" value="Genomic_DNA"/>
</dbReference>
<organism evidence="6 7">
    <name type="scientific">Callosobruchus maculatus</name>
    <name type="common">Southern cowpea weevil</name>
    <name type="synonym">Pulse bruchid</name>
    <dbReference type="NCBI Taxonomy" id="64391"/>
    <lineage>
        <taxon>Eukaryota</taxon>
        <taxon>Metazoa</taxon>
        <taxon>Ecdysozoa</taxon>
        <taxon>Arthropoda</taxon>
        <taxon>Hexapoda</taxon>
        <taxon>Insecta</taxon>
        <taxon>Pterygota</taxon>
        <taxon>Neoptera</taxon>
        <taxon>Endopterygota</taxon>
        <taxon>Coleoptera</taxon>
        <taxon>Polyphaga</taxon>
        <taxon>Cucujiformia</taxon>
        <taxon>Chrysomeloidea</taxon>
        <taxon>Chrysomelidae</taxon>
        <taxon>Bruchinae</taxon>
        <taxon>Bruchini</taxon>
        <taxon>Callosobruchus</taxon>
    </lineage>
</organism>
<dbReference type="PROSITE" id="PS50089">
    <property type="entry name" value="ZF_RING_2"/>
    <property type="match status" value="1"/>
</dbReference>
<dbReference type="PANTHER" id="PTHR45877">
    <property type="entry name" value="E3 UBIQUITIN-PROTEIN LIGASE SIAH2"/>
    <property type="match status" value="1"/>
</dbReference>
<dbReference type="PANTHER" id="PTHR45877:SF2">
    <property type="entry name" value="E3 UBIQUITIN-PROTEIN LIGASE SINA-RELATED"/>
    <property type="match status" value="1"/>
</dbReference>
<evidence type="ECO:0000256" key="4">
    <source>
        <dbReference type="PROSITE-ProRule" id="PRU00175"/>
    </source>
</evidence>
<dbReference type="SUPFAM" id="SSF57850">
    <property type="entry name" value="RING/U-box"/>
    <property type="match status" value="1"/>
</dbReference>
<accession>A0A653C3W6</accession>
<feature type="domain" description="RING-type" evidence="5">
    <location>
        <begin position="274"/>
        <end position="311"/>
    </location>
</feature>